<dbReference type="RefSeq" id="WP_146572987.1">
    <property type="nucleotide sequence ID" value="NZ_SJPH01000003.1"/>
</dbReference>
<dbReference type="InterPro" id="IPR011933">
    <property type="entry name" value="Double_TM_dom"/>
</dbReference>
<dbReference type="OrthoDB" id="242438at2"/>
<evidence type="ECO:0000256" key="1">
    <source>
        <dbReference type="SAM" id="Phobius"/>
    </source>
</evidence>
<keyword evidence="4" id="KW-1185">Reference proteome</keyword>
<feature type="transmembrane region" description="Helical" evidence="1">
    <location>
        <begin position="6"/>
        <end position="24"/>
    </location>
</feature>
<comment type="caution">
    <text evidence="3">The sequence shown here is derived from an EMBL/GenBank/DDBJ whole genome shotgun (WGS) entry which is preliminary data.</text>
</comment>
<keyword evidence="1" id="KW-0812">Transmembrane</keyword>
<dbReference type="Proteomes" id="UP000318995">
    <property type="component" value="Unassembled WGS sequence"/>
</dbReference>
<feature type="transmembrane region" description="Helical" evidence="1">
    <location>
        <begin position="56"/>
        <end position="78"/>
    </location>
</feature>
<evidence type="ECO:0000313" key="4">
    <source>
        <dbReference type="Proteomes" id="UP000318995"/>
    </source>
</evidence>
<organism evidence="3 4">
    <name type="scientific">Botrimarina hoheduenensis</name>
    <dbReference type="NCBI Taxonomy" id="2528000"/>
    <lineage>
        <taxon>Bacteria</taxon>
        <taxon>Pseudomonadati</taxon>
        <taxon>Planctomycetota</taxon>
        <taxon>Planctomycetia</taxon>
        <taxon>Pirellulales</taxon>
        <taxon>Lacipirellulaceae</taxon>
        <taxon>Botrimarina</taxon>
    </lineage>
</organism>
<dbReference type="InterPro" id="IPR029062">
    <property type="entry name" value="Class_I_gatase-like"/>
</dbReference>
<dbReference type="Gene3D" id="3.40.50.880">
    <property type="match status" value="1"/>
</dbReference>
<keyword evidence="1" id="KW-0472">Membrane</keyword>
<dbReference type="Pfam" id="PF07584">
    <property type="entry name" value="BatA"/>
    <property type="match status" value="1"/>
</dbReference>
<dbReference type="EMBL" id="SJPH01000003">
    <property type="protein sequence ID" value="TWT46457.1"/>
    <property type="molecule type" value="Genomic_DNA"/>
</dbReference>
<dbReference type="AlphaFoldDB" id="A0A5C5W7N3"/>
<evidence type="ECO:0000259" key="2">
    <source>
        <dbReference type="Pfam" id="PF07584"/>
    </source>
</evidence>
<name>A0A5C5W7N3_9BACT</name>
<keyword evidence="1" id="KW-1133">Transmembrane helix</keyword>
<evidence type="ECO:0000313" key="3">
    <source>
        <dbReference type="EMBL" id="TWT46457.1"/>
    </source>
</evidence>
<gene>
    <name evidence="3" type="ORF">Pla111_15530</name>
</gene>
<sequence length="731" mass="77664">MTFLTPALLAGTLFIGVPILLHLARRREPRRLAFPALRLLEKTRRKQETHLRLRRLLLLALRCAAIALLALALARPLLTPKLPAEANETEAPTAPAPAPATAAGTGLAMALVFDNGPNMGYRLGGVTRLAAASEVAEWMLSRTPPETPTLVVDRTQGARPAVSDVGVAATRVDRLHIAAAVRSLTDTIGSALVAMAATPAGRREVFVFTDLSFASLDTASQESLAALLQQHPEITLRIVDVGAPEPRNAGVAAVETPSATLLAGQSLQLETTLEIVGDPPDKAVLRLWLDAPEGPLKRDERPLPETAADNGPITFTLNGLPEGTHTGYVQLVTADGLPADDTRYFAVRVIRPSTVWLVANDPSRAVFVEEAITVTESAAGVTCRNMLSSDFATDRQLADLLRAGPGAVLLLDPAPFSGSVWRRLADYATAGGGVGVFLGGAANLTELNGADAQTVLPAKLRWRSRERTYLRPIDYQHPALAPLAPYAASLPWSAFPIFERWEIETPASDAETVATYADGSAAIVGRQVGRGRVLMMTTPVSDPASGDAVPWNLLPTGDDPWPFLLLAQSLVDYLAAEPAPPLTYTAGATASVALPPGAEAGGFLVRLPRGESVRQTPLPGAGSLAVRMTDEAGVYRVATSAGGTPVEQRFVVNLAPGSGRLERIDQAELIERIGSDRIEIVRDREALARSIDRGRVGRELYGVVLAMAVLALVGEQFVSNRFYRSAREAAS</sequence>
<accession>A0A5C5W7N3</accession>
<feature type="domain" description="Aerotolerance regulator N-terminal" evidence="2">
    <location>
        <begin position="1"/>
        <end position="76"/>
    </location>
</feature>
<dbReference type="InterPro" id="IPR024163">
    <property type="entry name" value="Aerotolerance_reg_N"/>
</dbReference>
<dbReference type="NCBIfam" id="TIGR02226">
    <property type="entry name" value="two_anch"/>
    <property type="match status" value="1"/>
</dbReference>
<dbReference type="PANTHER" id="PTHR37464">
    <property type="entry name" value="BLL2463 PROTEIN"/>
    <property type="match status" value="1"/>
</dbReference>
<dbReference type="SUPFAM" id="SSF52317">
    <property type="entry name" value="Class I glutamine amidotransferase-like"/>
    <property type="match status" value="1"/>
</dbReference>
<dbReference type="PANTHER" id="PTHR37464:SF1">
    <property type="entry name" value="BLL2463 PROTEIN"/>
    <property type="match status" value="1"/>
</dbReference>
<proteinExistence type="predicted"/>
<protein>
    <recommendedName>
        <fullName evidence="2">Aerotolerance regulator N-terminal domain-containing protein</fullName>
    </recommendedName>
</protein>
<reference evidence="3 4" key="1">
    <citation type="submission" date="2019-02" db="EMBL/GenBank/DDBJ databases">
        <title>Deep-cultivation of Planctomycetes and their phenomic and genomic characterization uncovers novel biology.</title>
        <authorList>
            <person name="Wiegand S."/>
            <person name="Jogler M."/>
            <person name="Boedeker C."/>
            <person name="Pinto D."/>
            <person name="Vollmers J."/>
            <person name="Rivas-Marin E."/>
            <person name="Kohn T."/>
            <person name="Peeters S.H."/>
            <person name="Heuer A."/>
            <person name="Rast P."/>
            <person name="Oberbeckmann S."/>
            <person name="Bunk B."/>
            <person name="Jeske O."/>
            <person name="Meyerdierks A."/>
            <person name="Storesund J.E."/>
            <person name="Kallscheuer N."/>
            <person name="Luecker S."/>
            <person name="Lage O.M."/>
            <person name="Pohl T."/>
            <person name="Merkel B.J."/>
            <person name="Hornburger P."/>
            <person name="Mueller R.-W."/>
            <person name="Bruemmer F."/>
            <person name="Labrenz M."/>
            <person name="Spormann A.M."/>
            <person name="Op Den Camp H."/>
            <person name="Overmann J."/>
            <person name="Amann R."/>
            <person name="Jetten M.S.M."/>
            <person name="Mascher T."/>
            <person name="Medema M.H."/>
            <person name="Devos D.P."/>
            <person name="Kaster A.-K."/>
            <person name="Ovreas L."/>
            <person name="Rohde M."/>
            <person name="Galperin M.Y."/>
            <person name="Jogler C."/>
        </authorList>
    </citation>
    <scope>NUCLEOTIDE SEQUENCE [LARGE SCALE GENOMIC DNA]</scope>
    <source>
        <strain evidence="3 4">Pla111</strain>
    </source>
</reference>